<reference evidence="1" key="1">
    <citation type="journal article" date="2015" name="Nature">
        <title>Complex archaea that bridge the gap between prokaryotes and eukaryotes.</title>
        <authorList>
            <person name="Spang A."/>
            <person name="Saw J.H."/>
            <person name="Jorgensen S.L."/>
            <person name="Zaremba-Niedzwiedzka K."/>
            <person name="Martijn J."/>
            <person name="Lind A.E."/>
            <person name="van Eijk R."/>
            <person name="Schleper C."/>
            <person name="Guy L."/>
            <person name="Ettema T.J."/>
        </authorList>
    </citation>
    <scope>NUCLEOTIDE SEQUENCE</scope>
</reference>
<protein>
    <submittedName>
        <fullName evidence="1">Uncharacterized protein</fullName>
    </submittedName>
</protein>
<dbReference type="EMBL" id="LAZR01070003">
    <property type="protein sequence ID" value="KKK46546.1"/>
    <property type="molecule type" value="Genomic_DNA"/>
</dbReference>
<comment type="caution">
    <text evidence="1">The sequence shown here is derived from an EMBL/GenBank/DDBJ whole genome shotgun (WGS) entry which is preliminary data.</text>
</comment>
<evidence type="ECO:0000313" key="1">
    <source>
        <dbReference type="EMBL" id="KKK46546.1"/>
    </source>
</evidence>
<sequence length="54" mass="6178">EDGDCSIEGKDFVGPECATFIGEIQECIGDTLAKTTKPEFRQREQTREQDRERN</sequence>
<dbReference type="AlphaFoldDB" id="A0A0F8YER9"/>
<name>A0A0F8YER9_9ZZZZ</name>
<accession>A0A0F8YER9</accession>
<gene>
    <name evidence="1" type="ORF">LCGC14_3163790</name>
</gene>
<feature type="non-terminal residue" evidence="1">
    <location>
        <position position="1"/>
    </location>
</feature>
<organism evidence="1">
    <name type="scientific">marine sediment metagenome</name>
    <dbReference type="NCBI Taxonomy" id="412755"/>
    <lineage>
        <taxon>unclassified sequences</taxon>
        <taxon>metagenomes</taxon>
        <taxon>ecological metagenomes</taxon>
    </lineage>
</organism>
<proteinExistence type="predicted"/>